<organism evidence="1">
    <name type="scientific">Arundo donax</name>
    <name type="common">Giant reed</name>
    <name type="synonym">Donax arundinaceus</name>
    <dbReference type="NCBI Taxonomy" id="35708"/>
    <lineage>
        <taxon>Eukaryota</taxon>
        <taxon>Viridiplantae</taxon>
        <taxon>Streptophyta</taxon>
        <taxon>Embryophyta</taxon>
        <taxon>Tracheophyta</taxon>
        <taxon>Spermatophyta</taxon>
        <taxon>Magnoliopsida</taxon>
        <taxon>Liliopsida</taxon>
        <taxon>Poales</taxon>
        <taxon>Poaceae</taxon>
        <taxon>PACMAD clade</taxon>
        <taxon>Arundinoideae</taxon>
        <taxon>Arundineae</taxon>
        <taxon>Arundo</taxon>
    </lineage>
</organism>
<reference evidence="1" key="2">
    <citation type="journal article" date="2015" name="Data Brief">
        <title>Shoot transcriptome of the giant reed, Arundo donax.</title>
        <authorList>
            <person name="Barrero R.A."/>
            <person name="Guerrero F.D."/>
            <person name="Moolhuijzen P."/>
            <person name="Goolsby J.A."/>
            <person name="Tidwell J."/>
            <person name="Bellgard S.E."/>
            <person name="Bellgard M.I."/>
        </authorList>
    </citation>
    <scope>NUCLEOTIDE SEQUENCE</scope>
    <source>
        <tissue evidence="1">Shoot tissue taken approximately 20 cm above the soil surface</tissue>
    </source>
</reference>
<evidence type="ECO:0000313" key="1">
    <source>
        <dbReference type="EMBL" id="JAD72711.1"/>
    </source>
</evidence>
<name>A0A0A9CAW0_ARUDO</name>
<proteinExistence type="predicted"/>
<reference evidence="1" key="1">
    <citation type="submission" date="2014-09" db="EMBL/GenBank/DDBJ databases">
        <authorList>
            <person name="Magalhaes I.L.F."/>
            <person name="Oliveira U."/>
            <person name="Santos F.R."/>
            <person name="Vidigal T.H.D.A."/>
            <person name="Brescovit A.D."/>
            <person name="Santos A.J."/>
        </authorList>
    </citation>
    <scope>NUCLEOTIDE SEQUENCE</scope>
    <source>
        <tissue evidence="1">Shoot tissue taken approximately 20 cm above the soil surface</tissue>
    </source>
</reference>
<accession>A0A0A9CAW0</accession>
<dbReference type="EMBL" id="GBRH01225184">
    <property type="protein sequence ID" value="JAD72711.1"/>
    <property type="molecule type" value="Transcribed_RNA"/>
</dbReference>
<dbReference type="AlphaFoldDB" id="A0A0A9CAW0"/>
<protein>
    <submittedName>
        <fullName evidence="1">Uncharacterized protein</fullName>
    </submittedName>
</protein>
<sequence>MLLMSQLFLIILSLIVAFAYLYCTSIHGSIKITSVVLIVGWLL</sequence>